<evidence type="ECO:0000256" key="2">
    <source>
        <dbReference type="ARBA" id="ARBA00022475"/>
    </source>
</evidence>
<dbReference type="InterPro" id="IPR001245">
    <property type="entry name" value="Ser-Thr/Tyr_kinase_cat_dom"/>
</dbReference>
<dbReference type="InterPro" id="IPR020635">
    <property type="entry name" value="Tyr_kinase_cat_dom"/>
</dbReference>
<feature type="domain" description="Protein kinase" evidence="3">
    <location>
        <begin position="74"/>
        <end position="364"/>
    </location>
</feature>
<dbReference type="EMBL" id="JAXIOK010000005">
    <property type="protein sequence ID" value="KAK4771228.1"/>
    <property type="molecule type" value="Genomic_DNA"/>
</dbReference>
<keyword evidence="2" id="KW-1003">Cell membrane</keyword>
<accession>A0AAN7QNJ9</accession>
<name>A0AAN7QNJ9_9MYRT</name>
<evidence type="ECO:0000313" key="4">
    <source>
        <dbReference type="EMBL" id="KAK4771228.1"/>
    </source>
</evidence>
<proteinExistence type="predicted"/>
<dbReference type="InterPro" id="IPR011009">
    <property type="entry name" value="Kinase-like_dom_sf"/>
</dbReference>
<dbReference type="GO" id="GO:0005524">
    <property type="term" value="F:ATP binding"/>
    <property type="evidence" value="ECO:0007669"/>
    <property type="project" value="InterPro"/>
</dbReference>
<comment type="subcellular location">
    <subcellularLocation>
        <location evidence="1">Cell membrane</location>
    </subcellularLocation>
</comment>
<gene>
    <name evidence="4" type="ORF">SAY87_031760</name>
</gene>
<sequence>MGICWGSPDFPTPSFRPSFPHDIDLTMSSSSDPASSPIANSCASSLDGAVLSNPSSSHEQLRVFRYAELKAMTKNFSSALGETHFDGMDIVHCGWIEAGAVVMKTAVKVIEYPRKPSRLQRSIMRAKVESYGSLHHPNVARSLGYCLKGRKLLLVYEIPRNHFSLEDLLYKGAPDIVDKGKAAALPLPWDRRLQIAVDATKGLSYLSMMNHAFPRYFQASYVLLDKLYAVKIAPFNLLVTESSDSAGRKSKVIVGIETGNLLATERRRQAVNDLGVILLELLTGLALGRNRWSPEYGSRIEWIKTRVLDSDKIVSLMDSNMGSYPLDSALEVAQLAVYCLGKVPPTLTQVEEKLRQIKGSEISFPTSPRSPEIVFSGQIGGLVQP</sequence>
<organism evidence="4 5">
    <name type="scientific">Trapa incisa</name>
    <dbReference type="NCBI Taxonomy" id="236973"/>
    <lineage>
        <taxon>Eukaryota</taxon>
        <taxon>Viridiplantae</taxon>
        <taxon>Streptophyta</taxon>
        <taxon>Embryophyta</taxon>
        <taxon>Tracheophyta</taxon>
        <taxon>Spermatophyta</taxon>
        <taxon>Magnoliopsida</taxon>
        <taxon>eudicotyledons</taxon>
        <taxon>Gunneridae</taxon>
        <taxon>Pentapetalae</taxon>
        <taxon>rosids</taxon>
        <taxon>malvids</taxon>
        <taxon>Myrtales</taxon>
        <taxon>Lythraceae</taxon>
        <taxon>Trapa</taxon>
    </lineage>
</organism>
<dbReference type="AlphaFoldDB" id="A0AAN7QNJ9"/>
<dbReference type="InterPro" id="IPR050823">
    <property type="entry name" value="Plant_Ser_Thr_Prot_Kinase"/>
</dbReference>
<comment type="caution">
    <text evidence="4">The sequence shown here is derived from an EMBL/GenBank/DDBJ whole genome shotgun (WGS) entry which is preliminary data.</text>
</comment>
<evidence type="ECO:0000313" key="5">
    <source>
        <dbReference type="Proteomes" id="UP001345219"/>
    </source>
</evidence>
<keyword evidence="2" id="KW-0472">Membrane</keyword>
<dbReference type="InterPro" id="IPR000719">
    <property type="entry name" value="Prot_kinase_dom"/>
</dbReference>
<dbReference type="SUPFAM" id="SSF56112">
    <property type="entry name" value="Protein kinase-like (PK-like)"/>
    <property type="match status" value="1"/>
</dbReference>
<dbReference type="Proteomes" id="UP001345219">
    <property type="component" value="Chromosome 24"/>
</dbReference>
<evidence type="ECO:0000256" key="1">
    <source>
        <dbReference type="ARBA" id="ARBA00004236"/>
    </source>
</evidence>
<evidence type="ECO:0000259" key="3">
    <source>
        <dbReference type="PROSITE" id="PS50011"/>
    </source>
</evidence>
<dbReference type="PROSITE" id="PS50011">
    <property type="entry name" value="PROTEIN_KINASE_DOM"/>
    <property type="match status" value="1"/>
</dbReference>
<dbReference type="Gene3D" id="3.30.200.20">
    <property type="entry name" value="Phosphorylase Kinase, domain 1"/>
    <property type="match status" value="1"/>
</dbReference>
<keyword evidence="5" id="KW-1185">Reference proteome</keyword>
<dbReference type="SMART" id="SM00219">
    <property type="entry name" value="TyrKc"/>
    <property type="match status" value="1"/>
</dbReference>
<dbReference type="PANTHER" id="PTHR45621">
    <property type="entry name" value="OS01G0588500 PROTEIN-RELATED"/>
    <property type="match status" value="1"/>
</dbReference>
<reference evidence="4 5" key="1">
    <citation type="journal article" date="2023" name="Hortic Res">
        <title>Pangenome of water caltrop reveals structural variations and asymmetric subgenome divergence after allopolyploidization.</title>
        <authorList>
            <person name="Zhang X."/>
            <person name="Chen Y."/>
            <person name="Wang L."/>
            <person name="Yuan Y."/>
            <person name="Fang M."/>
            <person name="Shi L."/>
            <person name="Lu R."/>
            <person name="Comes H.P."/>
            <person name="Ma Y."/>
            <person name="Chen Y."/>
            <person name="Huang G."/>
            <person name="Zhou Y."/>
            <person name="Zheng Z."/>
            <person name="Qiu Y."/>
        </authorList>
    </citation>
    <scope>NUCLEOTIDE SEQUENCE [LARGE SCALE GENOMIC DNA]</scope>
    <source>
        <tissue evidence="4">Roots</tissue>
    </source>
</reference>
<dbReference type="GO" id="GO:0005886">
    <property type="term" value="C:plasma membrane"/>
    <property type="evidence" value="ECO:0007669"/>
    <property type="project" value="UniProtKB-SubCell"/>
</dbReference>
<dbReference type="Pfam" id="PF07714">
    <property type="entry name" value="PK_Tyr_Ser-Thr"/>
    <property type="match status" value="1"/>
</dbReference>
<dbReference type="Gene3D" id="1.10.510.10">
    <property type="entry name" value="Transferase(Phosphotransferase) domain 1"/>
    <property type="match status" value="1"/>
</dbReference>
<dbReference type="GO" id="GO:0004713">
    <property type="term" value="F:protein tyrosine kinase activity"/>
    <property type="evidence" value="ECO:0007669"/>
    <property type="project" value="InterPro"/>
</dbReference>
<protein>
    <recommendedName>
        <fullName evidence="3">Protein kinase domain-containing protein</fullName>
    </recommendedName>
</protein>